<reference evidence="2" key="1">
    <citation type="journal article" date="2019" name="Int. J. Syst. Evol. Microbiol.">
        <title>The Global Catalogue of Microorganisms (GCM) 10K type strain sequencing project: providing services to taxonomists for standard genome sequencing and annotation.</title>
        <authorList>
            <consortium name="The Broad Institute Genomics Platform"/>
            <consortium name="The Broad Institute Genome Sequencing Center for Infectious Disease"/>
            <person name="Wu L."/>
            <person name="Ma J."/>
        </authorList>
    </citation>
    <scope>NUCLEOTIDE SEQUENCE [LARGE SCALE GENOMIC DNA]</scope>
    <source>
        <strain evidence="2">CGMCC 4.7396</strain>
    </source>
</reference>
<dbReference type="EMBL" id="JBHRWO010000020">
    <property type="protein sequence ID" value="MFC3494781.1"/>
    <property type="molecule type" value="Genomic_DNA"/>
</dbReference>
<comment type="caution">
    <text evidence="1">The sequence shown here is derived from an EMBL/GenBank/DDBJ whole genome shotgun (WGS) entry which is preliminary data.</text>
</comment>
<proteinExistence type="predicted"/>
<protein>
    <recommendedName>
        <fullName evidence="3">PIN domain-containing protein</fullName>
    </recommendedName>
</protein>
<gene>
    <name evidence="1" type="ORF">ACFO8M_20030</name>
</gene>
<keyword evidence="2" id="KW-1185">Reference proteome</keyword>
<sequence length="193" mass="22079">MMKLTWDTNCLISIESAGPSRAADKAALQRLLELHDQGQVQIRLSAGTGAEWQPDETYLQNLQRFQDRRKKAGLGHLELLPAPARLGMSFLDNAVLVGDDFEDEIRSMFAVMFPGKSYDDRPESDESSQAYRDWRNRIIDVEMYWSHLKNDGDLFVTRISKDFIDGGRRERLLEFGGRGIEVPTEAEEWLAQN</sequence>
<name>A0ABV7Q1V4_9ACTN</name>
<evidence type="ECO:0000313" key="1">
    <source>
        <dbReference type="EMBL" id="MFC3494781.1"/>
    </source>
</evidence>
<dbReference type="Proteomes" id="UP001595712">
    <property type="component" value="Unassembled WGS sequence"/>
</dbReference>
<dbReference type="RefSeq" id="WP_387978829.1">
    <property type="nucleotide sequence ID" value="NZ_JBHRWO010000020.1"/>
</dbReference>
<evidence type="ECO:0000313" key="2">
    <source>
        <dbReference type="Proteomes" id="UP001595712"/>
    </source>
</evidence>
<accession>A0ABV7Q1V4</accession>
<organism evidence="1 2">
    <name type="scientific">Glycomyces rhizosphaerae</name>
    <dbReference type="NCBI Taxonomy" id="2054422"/>
    <lineage>
        <taxon>Bacteria</taxon>
        <taxon>Bacillati</taxon>
        <taxon>Actinomycetota</taxon>
        <taxon>Actinomycetes</taxon>
        <taxon>Glycomycetales</taxon>
        <taxon>Glycomycetaceae</taxon>
        <taxon>Glycomyces</taxon>
    </lineage>
</organism>
<evidence type="ECO:0008006" key="3">
    <source>
        <dbReference type="Google" id="ProtNLM"/>
    </source>
</evidence>